<evidence type="ECO:0000313" key="2">
    <source>
        <dbReference type="EMBL" id="MEL1242458.1"/>
    </source>
</evidence>
<feature type="signal peptide" evidence="1">
    <location>
        <begin position="1"/>
        <end position="21"/>
    </location>
</feature>
<dbReference type="Proteomes" id="UP001398556">
    <property type="component" value="Unassembled WGS sequence"/>
</dbReference>
<comment type="caution">
    <text evidence="2">The sequence shown here is derived from an EMBL/GenBank/DDBJ whole genome shotgun (WGS) entry which is preliminary data.</text>
</comment>
<evidence type="ECO:0000313" key="3">
    <source>
        <dbReference type="Proteomes" id="UP001398556"/>
    </source>
</evidence>
<dbReference type="InterPro" id="IPR011990">
    <property type="entry name" value="TPR-like_helical_dom_sf"/>
</dbReference>
<organism evidence="2 3">
    <name type="scientific">Flavobacterium flavipallidum</name>
    <dbReference type="NCBI Taxonomy" id="3139140"/>
    <lineage>
        <taxon>Bacteria</taxon>
        <taxon>Pseudomonadati</taxon>
        <taxon>Bacteroidota</taxon>
        <taxon>Flavobacteriia</taxon>
        <taxon>Flavobacteriales</taxon>
        <taxon>Flavobacteriaceae</taxon>
        <taxon>Flavobacterium</taxon>
    </lineage>
</organism>
<feature type="chain" id="PRO_5045452791" evidence="1">
    <location>
        <begin position="22"/>
        <end position="127"/>
    </location>
</feature>
<accession>A0ABU9HQM8</accession>
<proteinExistence type="predicted"/>
<keyword evidence="2" id="KW-0966">Cell projection</keyword>
<sequence length="127" mass="14660">MKITAILFFILLGLFSQIGQAQSPKVYITEKIGEHYAYVNVTKTYERIAEKGYKSIDLFEKLGNAFFADMNMEKAAKWYGELFLLTYDLDALYYDQYAKALLAIGDNEKANYILEKLKLKLKTTNTK</sequence>
<keyword evidence="3" id="KW-1185">Reference proteome</keyword>
<dbReference type="RefSeq" id="WP_341701653.1">
    <property type="nucleotide sequence ID" value="NZ_JBBYHU010000045.1"/>
</dbReference>
<keyword evidence="1" id="KW-0732">Signal</keyword>
<name>A0ABU9HQM8_9FLAO</name>
<keyword evidence="2" id="KW-0969">Cilium</keyword>
<protein>
    <submittedName>
        <fullName evidence="2">Flagellar motor protein MotB</fullName>
    </submittedName>
</protein>
<evidence type="ECO:0000256" key="1">
    <source>
        <dbReference type="SAM" id="SignalP"/>
    </source>
</evidence>
<gene>
    <name evidence="2" type="ORF">AAEO59_15485</name>
</gene>
<keyword evidence="2" id="KW-0282">Flagellum</keyword>
<dbReference type="SUPFAM" id="SSF48452">
    <property type="entry name" value="TPR-like"/>
    <property type="match status" value="1"/>
</dbReference>
<reference evidence="2 3" key="1">
    <citation type="submission" date="2024-04" db="EMBL/GenBank/DDBJ databases">
        <title>Flavobacterium sp. DGU99 16S ribosomal RNA gene Genome sequencing and assembly.</title>
        <authorList>
            <person name="Park S."/>
        </authorList>
    </citation>
    <scope>NUCLEOTIDE SEQUENCE [LARGE SCALE GENOMIC DNA]</scope>
    <source>
        <strain evidence="2 3">DGU99</strain>
    </source>
</reference>
<dbReference type="EMBL" id="JBBYHU010000045">
    <property type="protein sequence ID" value="MEL1242458.1"/>
    <property type="molecule type" value="Genomic_DNA"/>
</dbReference>